<dbReference type="Gene3D" id="3.30.420.10">
    <property type="entry name" value="Ribonuclease H-like superfamily/Ribonuclease H"/>
    <property type="match status" value="1"/>
</dbReference>
<keyword evidence="4" id="KW-1185">Reference proteome</keyword>
<evidence type="ECO:0000259" key="2">
    <source>
        <dbReference type="PROSITE" id="PS50994"/>
    </source>
</evidence>
<feature type="compositionally biased region" description="Polar residues" evidence="1">
    <location>
        <begin position="1119"/>
        <end position="1132"/>
    </location>
</feature>
<accession>A0ABP0KUN1</accession>
<dbReference type="InterPro" id="IPR036397">
    <property type="entry name" value="RNaseH_sf"/>
</dbReference>
<dbReference type="PROSITE" id="PS50994">
    <property type="entry name" value="INTEGRASE"/>
    <property type="match status" value="1"/>
</dbReference>
<comment type="caution">
    <text evidence="3">The sequence shown here is derived from an EMBL/GenBank/DDBJ whole genome shotgun (WGS) entry which is preliminary data.</text>
</comment>
<protein>
    <submittedName>
        <fullName evidence="3">Integrase catalytic domain-containing protein</fullName>
    </submittedName>
</protein>
<dbReference type="InterPro" id="IPR012337">
    <property type="entry name" value="RNaseH-like_sf"/>
</dbReference>
<name>A0ABP0KUN1_9DINO</name>
<gene>
    <name evidence="3" type="ORF">SCF082_LOCUS19267</name>
</gene>
<feature type="domain" description="Integrase catalytic" evidence="2">
    <location>
        <begin position="636"/>
        <end position="807"/>
    </location>
</feature>
<feature type="compositionally biased region" description="Acidic residues" evidence="1">
    <location>
        <begin position="1108"/>
        <end position="1118"/>
    </location>
</feature>
<organism evidence="3 4">
    <name type="scientific">Durusdinium trenchii</name>
    <dbReference type="NCBI Taxonomy" id="1381693"/>
    <lineage>
        <taxon>Eukaryota</taxon>
        <taxon>Sar</taxon>
        <taxon>Alveolata</taxon>
        <taxon>Dinophyceae</taxon>
        <taxon>Suessiales</taxon>
        <taxon>Symbiodiniaceae</taxon>
        <taxon>Durusdinium</taxon>
    </lineage>
</organism>
<sequence>MASDSTGGASTRLERFDGSDPSLYKRWRRRAALMIISLPNTYPAEKYGPKLIEFLAGEAELAVEHIPVEDLAKSGGERLVFKALDERFKPLEKDDMNEALKEFFFETAIRSGEPMKAFITRFVTVERKLREQGVTLPDEVQGWFMLRKLHLDTNQEAMILTATRGSFKIGDVSQAVRAILANTKGTHKTNQKDTFVVTDEQDRDTDVGWDEDQELLQVLAAELQENDNYEEEELLDTFESYKQEVHIVEADWPTQEDYDLLLDQTASEIELGLDAFMIQGGGESDDSQRSVMLDPWSAPVPLIFREQCSTALGPSTVMNDVQHVHFEVFHEDDDQGGVEYTAAALETHGIPDTACRRMSPGSHQLLESLQMGHLMPMDQHLDQQYDSEDDSPRHPQVSGDTVMMEGKFKTKPRAPANTFRYIYTCQKNYTGWVRSHIGESSSQHLRTFKAYVEMRDNKKIHRLNQVSQRNGREINFHASGIVQGCRPDGGVSAAYTVQQYVVPPLPQRQSHQRERDSMSQMSQSVQSWQMIHAAPCSSLSPPGMTPAPKRSEGAMNMSRRRRMRDDDMEVENQRHQELQEYWTLWTMELLNKNEEAREHVEKEITWMQNTSGGPQKVALESYDCHEAWQKSCQDAGLKAPKVSKVRRTFEFNSGVCCDTFDLEILGKKVSFLSVICEGTSFHLVMPLWAGRNAEETRRAYRKHWKATFGAPKRLFADNGSEFEGPFQEGLWLDGTSDERSAGFSPWQNGFCERHGSTWKSMFMKMASVFPPNDKEQAEELIHQVNVAKNAMVNHDGHSPHQRVLGQQARIPGMVYGGEDNLHVGINSGYLAGDASFVRSVQMRQEARKAFIDADSEDRIRRAVERRTRPERGPFYPGCKVYVWRPGRKKEDGSSVAWFWRGPGTVIGSSGHDKVWVSFGTKVLKCSPEQLRRLRAEDEASIRLIPQELIDWSHVISKRGVATYHDISADRRPPSEEAESGRDYWELNGILLRRIHVQPRNHLYVPLEADEPPVDLARLNSRRKTMINYQNMIAVKKEMFDDWREVGGGDKQADWTGCTVFTIKRQREENEQLQDLSTDAYDGPRTHPVPMQEDAPTGTPSLSYTPTEVPEDEPVDSTEDNNTGQMITSTEPTHPTPTDMPSASPAEVTSSNSYGPVRETPLTRAMRQDLSRLDTGRRQSRNIHDTLQAEMDTGQWTDKTRKWKISWDDGVLIRLHGYQQGPFKPSEKTCPIPLQWLTGKRYSLIRTEGIDGYTVVIDEDFNKPAQQHTELQQWTGYSVFEIKMPDLEHDIPEGEHEIYEVTIWDGLNKNKDLVLEESKRAEVEKLFKYKALKIIPPHEAQQIRRKKGRILPSRFVITEKPDEKEPGKYKKKARWCIRGYLDPDLHKLEKQAPTLSSEALSLILQVSASMNWPLNIGDVEGAFLQGDQLHRDEGPLYIEPPPGGMPGVPEGSLALYPFKHWKTDGGEFLGRQIHRTDEGFIIEQREYAEKLNTIKISRERKREKDQPLNEREKSQLRGVAGGLNWLSTATRPDLAAMTAKIQQNIQNGTVEHIAEANKAVAEARDFKHVAVKVIPIDLQQLTILVTADASWATETDLKSQSAYMVCATTKAMHEGKATPLTPLKWKSQKQERAVSSTLAAELYTVSKGVAEAVWTKQFFLEILNSEYNLNNIDKLRNNVDVIAVTDNKPLYDHVRNDTGMIQDKRQAIEVLLLRRDVKEHQVSMRWIDTKQMLVDCMTKLTVKPTLLRHVLHSNSYAIMEEQSMLEAKRTQRQHRKSHMLQPGMCEIQDTEDGPMCDRTMG</sequence>
<reference evidence="3 4" key="1">
    <citation type="submission" date="2024-02" db="EMBL/GenBank/DDBJ databases">
        <authorList>
            <person name="Chen Y."/>
            <person name="Shah S."/>
            <person name="Dougan E. K."/>
            <person name="Thang M."/>
            <person name="Chan C."/>
        </authorList>
    </citation>
    <scope>NUCLEOTIDE SEQUENCE [LARGE SCALE GENOMIC DNA]</scope>
</reference>
<evidence type="ECO:0000313" key="4">
    <source>
        <dbReference type="Proteomes" id="UP001642464"/>
    </source>
</evidence>
<evidence type="ECO:0000256" key="1">
    <source>
        <dbReference type="SAM" id="MobiDB-lite"/>
    </source>
</evidence>
<feature type="region of interest" description="Disordered" evidence="1">
    <location>
        <begin position="539"/>
        <end position="559"/>
    </location>
</feature>
<dbReference type="InterPro" id="IPR001584">
    <property type="entry name" value="Integrase_cat-core"/>
</dbReference>
<dbReference type="EMBL" id="CAXAMM010013136">
    <property type="protein sequence ID" value="CAK9030595.1"/>
    <property type="molecule type" value="Genomic_DNA"/>
</dbReference>
<dbReference type="SUPFAM" id="SSF53098">
    <property type="entry name" value="Ribonuclease H-like"/>
    <property type="match status" value="1"/>
</dbReference>
<proteinExistence type="predicted"/>
<feature type="region of interest" description="Disordered" evidence="1">
    <location>
        <begin position="1068"/>
        <end position="1157"/>
    </location>
</feature>
<dbReference type="Proteomes" id="UP001642464">
    <property type="component" value="Unassembled WGS sequence"/>
</dbReference>
<evidence type="ECO:0000313" key="3">
    <source>
        <dbReference type="EMBL" id="CAK9030595.1"/>
    </source>
</evidence>